<gene>
    <name evidence="11" type="ORF">S06H3_21304</name>
</gene>
<keyword evidence="7" id="KW-0457">Lysine biosynthesis</keyword>
<evidence type="ECO:0000256" key="7">
    <source>
        <dbReference type="ARBA" id="ARBA00023154"/>
    </source>
</evidence>
<dbReference type="PANTHER" id="PTHR12128:SF66">
    <property type="entry name" value="4-HYDROXY-2-OXOGLUTARATE ALDOLASE, MITOCHONDRIAL"/>
    <property type="match status" value="1"/>
</dbReference>
<keyword evidence="4" id="KW-0963">Cytoplasm</keyword>
<dbReference type="PROSITE" id="PS00666">
    <property type="entry name" value="DHDPS_2"/>
    <property type="match status" value="1"/>
</dbReference>
<feature type="non-terminal residue" evidence="11">
    <location>
        <position position="234"/>
    </location>
</feature>
<dbReference type="InterPro" id="IPR005263">
    <property type="entry name" value="DapA"/>
</dbReference>
<name>X1ME60_9ZZZZ</name>
<organism evidence="11">
    <name type="scientific">marine sediment metagenome</name>
    <dbReference type="NCBI Taxonomy" id="412755"/>
    <lineage>
        <taxon>unclassified sequences</taxon>
        <taxon>metagenomes</taxon>
        <taxon>ecological metagenomes</taxon>
    </lineage>
</organism>
<evidence type="ECO:0000256" key="9">
    <source>
        <dbReference type="ARBA" id="ARBA00023270"/>
    </source>
</evidence>
<dbReference type="SUPFAM" id="SSF51569">
    <property type="entry name" value="Aldolase"/>
    <property type="match status" value="1"/>
</dbReference>
<keyword evidence="8" id="KW-0456">Lyase</keyword>
<dbReference type="GO" id="GO:0009089">
    <property type="term" value="P:lysine biosynthetic process via diaminopimelate"/>
    <property type="evidence" value="ECO:0007669"/>
    <property type="project" value="UniProtKB-UniPathway"/>
</dbReference>
<reference evidence="11" key="1">
    <citation type="journal article" date="2014" name="Front. Microbiol.">
        <title>High frequency of phylogenetically diverse reductive dehalogenase-homologous genes in deep subseafloor sedimentary metagenomes.</title>
        <authorList>
            <person name="Kawai M."/>
            <person name="Futagami T."/>
            <person name="Toyoda A."/>
            <person name="Takaki Y."/>
            <person name="Nishi S."/>
            <person name="Hori S."/>
            <person name="Arai W."/>
            <person name="Tsubouchi T."/>
            <person name="Morono Y."/>
            <person name="Uchiyama I."/>
            <person name="Ito T."/>
            <person name="Fujiyama A."/>
            <person name="Inagaki F."/>
            <person name="Takami H."/>
        </authorList>
    </citation>
    <scope>NUCLEOTIDE SEQUENCE</scope>
    <source>
        <strain evidence="11">Expedition CK06-06</strain>
    </source>
</reference>
<evidence type="ECO:0000256" key="5">
    <source>
        <dbReference type="ARBA" id="ARBA00022605"/>
    </source>
</evidence>
<evidence type="ECO:0000256" key="4">
    <source>
        <dbReference type="ARBA" id="ARBA00022490"/>
    </source>
</evidence>
<protein>
    <recommendedName>
        <fullName evidence="3">4-hydroxy-tetrahydrodipicolinate synthase</fullName>
        <ecNumber evidence="3">4.3.3.7</ecNumber>
    </recommendedName>
</protein>
<evidence type="ECO:0000256" key="2">
    <source>
        <dbReference type="ARBA" id="ARBA00005120"/>
    </source>
</evidence>
<evidence type="ECO:0000256" key="8">
    <source>
        <dbReference type="ARBA" id="ARBA00023239"/>
    </source>
</evidence>
<dbReference type="SMART" id="SM01130">
    <property type="entry name" value="DHDPS"/>
    <property type="match status" value="1"/>
</dbReference>
<keyword evidence="5" id="KW-0028">Amino-acid biosynthesis</keyword>
<dbReference type="InterPro" id="IPR020625">
    <property type="entry name" value="Schiff_base-form_aldolases_AS"/>
</dbReference>
<comment type="function">
    <text evidence="1">Catalyzes the condensation of (S)-aspartate-beta-semialdehyde [(S)-ASA] and pyruvate to 4-hydroxy-tetrahydrodipicolinate (HTPA).</text>
</comment>
<dbReference type="EMBL" id="BARV01011170">
    <property type="protein sequence ID" value="GAI04654.1"/>
    <property type="molecule type" value="Genomic_DNA"/>
</dbReference>
<dbReference type="CDD" id="cd00408">
    <property type="entry name" value="DHDPS-like"/>
    <property type="match status" value="1"/>
</dbReference>
<dbReference type="GO" id="GO:0008840">
    <property type="term" value="F:4-hydroxy-tetrahydrodipicolinate synthase activity"/>
    <property type="evidence" value="ECO:0007669"/>
    <property type="project" value="UniProtKB-EC"/>
</dbReference>
<dbReference type="PRINTS" id="PR00146">
    <property type="entry name" value="DHPICSNTHASE"/>
</dbReference>
<dbReference type="NCBIfam" id="TIGR00674">
    <property type="entry name" value="dapA"/>
    <property type="match status" value="1"/>
</dbReference>
<dbReference type="InterPro" id="IPR013785">
    <property type="entry name" value="Aldolase_TIM"/>
</dbReference>
<dbReference type="GO" id="GO:0019877">
    <property type="term" value="P:diaminopimelate biosynthetic process"/>
    <property type="evidence" value="ECO:0007669"/>
    <property type="project" value="UniProtKB-KW"/>
</dbReference>
<keyword evidence="9" id="KW-0704">Schiff base</keyword>
<proteinExistence type="predicted"/>
<evidence type="ECO:0000256" key="1">
    <source>
        <dbReference type="ARBA" id="ARBA00003294"/>
    </source>
</evidence>
<comment type="caution">
    <text evidence="11">The sequence shown here is derived from an EMBL/GenBank/DDBJ whole genome shotgun (WGS) entry which is preliminary data.</text>
</comment>
<dbReference type="PANTHER" id="PTHR12128">
    <property type="entry name" value="DIHYDRODIPICOLINATE SYNTHASE"/>
    <property type="match status" value="1"/>
</dbReference>
<keyword evidence="6" id="KW-0220">Diaminopimelate biosynthesis</keyword>
<evidence type="ECO:0000313" key="11">
    <source>
        <dbReference type="EMBL" id="GAI04654.1"/>
    </source>
</evidence>
<dbReference type="AlphaFoldDB" id="X1ME60"/>
<dbReference type="UniPathway" id="UPA00034">
    <property type="reaction ID" value="UER00017"/>
</dbReference>
<sequence>MITPFTEKGEVDIEGIVENVEFLTKSGVHGIVVNGCTGEAVSLTREERTKVIRTSVNAAKGKVKIIAGTGVPTTRQVIELTEDAKSAGADTVLVITPFLEIPSKEGLFKHYETLAKTVDIPVIVYNIPQHTGVEIDPQTLNKLAEIDNIVGVKDSSGNLSQFAEMIRLTGDKISVLSGSDDLLFQSFLMGASGAIIALGNIAPKMTVDLYNAVKDGDIEKAKEIYYKLLPVARG</sequence>
<dbReference type="InterPro" id="IPR002220">
    <property type="entry name" value="DapA-like"/>
</dbReference>
<evidence type="ECO:0000256" key="6">
    <source>
        <dbReference type="ARBA" id="ARBA00022915"/>
    </source>
</evidence>
<accession>X1ME60</accession>
<evidence type="ECO:0000256" key="3">
    <source>
        <dbReference type="ARBA" id="ARBA00012086"/>
    </source>
</evidence>
<comment type="pathway">
    <text evidence="2">Amino-acid biosynthesis; L-lysine biosynthesis via DAP pathway; (S)-tetrahydrodipicolinate from L-aspartate: step 3/4.</text>
</comment>
<dbReference type="Pfam" id="PF00701">
    <property type="entry name" value="DHDPS"/>
    <property type="match status" value="1"/>
</dbReference>
<comment type="catalytic activity">
    <reaction evidence="10">
        <text>L-aspartate 4-semialdehyde + pyruvate = (2S,4S)-4-hydroxy-2,3,4,5-tetrahydrodipicolinate + H2O + H(+)</text>
        <dbReference type="Rhea" id="RHEA:34171"/>
        <dbReference type="ChEBI" id="CHEBI:15361"/>
        <dbReference type="ChEBI" id="CHEBI:15377"/>
        <dbReference type="ChEBI" id="CHEBI:15378"/>
        <dbReference type="ChEBI" id="CHEBI:67139"/>
        <dbReference type="ChEBI" id="CHEBI:537519"/>
        <dbReference type="EC" id="4.3.3.7"/>
    </reaction>
</comment>
<dbReference type="Gene3D" id="3.20.20.70">
    <property type="entry name" value="Aldolase class I"/>
    <property type="match status" value="1"/>
</dbReference>
<dbReference type="EC" id="4.3.3.7" evidence="3"/>
<evidence type="ECO:0000256" key="10">
    <source>
        <dbReference type="ARBA" id="ARBA00047836"/>
    </source>
</evidence>